<dbReference type="PATRIC" id="fig|1629550.3.peg.2624"/>
<dbReference type="Proteomes" id="UP000034407">
    <property type="component" value="Unassembled WGS sequence"/>
</dbReference>
<sequence>MIKIMMKDGSEYEADYSNTTEFIEKFLSDKLDSNRLLPCKLVKLKDGVNINLSSISSIEDEEYINGIDTLIP</sequence>
<organism evidence="1 2">
    <name type="scientific">Paraclostridium benzoelyticum</name>
    <dbReference type="NCBI Taxonomy" id="1629550"/>
    <lineage>
        <taxon>Bacteria</taxon>
        <taxon>Bacillati</taxon>
        <taxon>Bacillota</taxon>
        <taxon>Clostridia</taxon>
        <taxon>Peptostreptococcales</taxon>
        <taxon>Peptostreptococcaceae</taxon>
        <taxon>Paraclostridium</taxon>
    </lineage>
</organism>
<gene>
    <name evidence="1" type="ORF">VN21_15650</name>
</gene>
<evidence type="ECO:0000313" key="1">
    <source>
        <dbReference type="EMBL" id="KKY00178.1"/>
    </source>
</evidence>
<dbReference type="OrthoDB" id="2087455at2"/>
<evidence type="ECO:0000313" key="2">
    <source>
        <dbReference type="Proteomes" id="UP000034407"/>
    </source>
</evidence>
<comment type="caution">
    <text evidence="1">The sequence shown here is derived from an EMBL/GenBank/DDBJ whole genome shotgun (WGS) entry which is preliminary data.</text>
</comment>
<dbReference type="AlphaFoldDB" id="A0A0M3DD18"/>
<protein>
    <submittedName>
        <fullName evidence="1">Uncharacterized protein</fullName>
    </submittedName>
</protein>
<dbReference type="RefSeq" id="WP_021433191.1">
    <property type="nucleotide sequence ID" value="NZ_JBCLWQ010000002.1"/>
</dbReference>
<proteinExistence type="predicted"/>
<dbReference type="GeneID" id="67472885"/>
<keyword evidence="2" id="KW-1185">Reference proteome</keyword>
<accession>A0A0M3DD18</accession>
<dbReference type="EMBL" id="LBBT01000324">
    <property type="protein sequence ID" value="KKY00178.1"/>
    <property type="molecule type" value="Genomic_DNA"/>
</dbReference>
<reference evidence="1 2" key="1">
    <citation type="submission" date="2015-04" db="EMBL/GenBank/DDBJ databases">
        <title>Microcin producing Clostridium sp. JC272T.</title>
        <authorList>
            <person name="Jyothsna T."/>
            <person name="Sasikala C."/>
            <person name="Ramana C."/>
        </authorList>
    </citation>
    <scope>NUCLEOTIDE SEQUENCE [LARGE SCALE GENOMIC DNA]</scope>
    <source>
        <strain evidence="1 2">JC272</strain>
    </source>
</reference>
<name>A0A0M3DD18_9FIRM</name>